<evidence type="ECO:0000256" key="1">
    <source>
        <dbReference type="ARBA" id="ARBA00012513"/>
    </source>
</evidence>
<keyword evidence="6 9" id="KW-0067">ATP-binding</keyword>
<evidence type="ECO:0000313" key="13">
    <source>
        <dbReference type="Proteomes" id="UP000001072"/>
    </source>
</evidence>
<dbReference type="SMART" id="SM00220">
    <property type="entry name" value="S_TKc"/>
    <property type="match status" value="1"/>
</dbReference>
<reference evidence="13" key="1">
    <citation type="journal article" date="2011" name="Proc. Natl. Acad. Sci. U.S.A.">
        <title>Obligate biotrophy features unraveled by the genomic analysis of rust fungi.</title>
        <authorList>
            <person name="Duplessis S."/>
            <person name="Cuomo C.A."/>
            <person name="Lin Y.-C."/>
            <person name="Aerts A."/>
            <person name="Tisserant E."/>
            <person name="Veneault-Fourrey C."/>
            <person name="Joly D.L."/>
            <person name="Hacquard S."/>
            <person name="Amselem J."/>
            <person name="Cantarel B.L."/>
            <person name="Chiu R."/>
            <person name="Coutinho P.M."/>
            <person name="Feau N."/>
            <person name="Field M."/>
            <person name="Frey P."/>
            <person name="Gelhaye E."/>
            <person name="Goldberg J."/>
            <person name="Grabherr M.G."/>
            <person name="Kodira C.D."/>
            <person name="Kohler A."/>
            <person name="Kuees U."/>
            <person name="Lindquist E.A."/>
            <person name="Lucas S.M."/>
            <person name="Mago R."/>
            <person name="Mauceli E."/>
            <person name="Morin E."/>
            <person name="Murat C."/>
            <person name="Pangilinan J.L."/>
            <person name="Park R."/>
            <person name="Pearson M."/>
            <person name="Quesneville H."/>
            <person name="Rouhier N."/>
            <person name="Sakthikumar S."/>
            <person name="Salamov A.A."/>
            <person name="Schmutz J."/>
            <person name="Selles B."/>
            <person name="Shapiro H."/>
            <person name="Tanguay P."/>
            <person name="Tuskan G.A."/>
            <person name="Henrissat B."/>
            <person name="Van de Peer Y."/>
            <person name="Rouze P."/>
            <person name="Ellis J.G."/>
            <person name="Dodds P.N."/>
            <person name="Schein J.E."/>
            <person name="Zhong S."/>
            <person name="Hamelin R.C."/>
            <person name="Grigoriev I.V."/>
            <person name="Szabo L.J."/>
            <person name="Martin F."/>
        </authorList>
    </citation>
    <scope>NUCLEOTIDE SEQUENCE [LARGE SCALE GENOMIC DNA]</scope>
    <source>
        <strain evidence="13">98AG31 / pathotype 3-4-7</strain>
    </source>
</reference>
<comment type="catalytic activity">
    <reaction evidence="8">
        <text>L-seryl-[protein] + ATP = O-phospho-L-seryl-[protein] + ADP + H(+)</text>
        <dbReference type="Rhea" id="RHEA:17989"/>
        <dbReference type="Rhea" id="RHEA-COMP:9863"/>
        <dbReference type="Rhea" id="RHEA-COMP:11604"/>
        <dbReference type="ChEBI" id="CHEBI:15378"/>
        <dbReference type="ChEBI" id="CHEBI:29999"/>
        <dbReference type="ChEBI" id="CHEBI:30616"/>
        <dbReference type="ChEBI" id="CHEBI:83421"/>
        <dbReference type="ChEBI" id="CHEBI:456216"/>
        <dbReference type="EC" id="2.7.11.1"/>
    </reaction>
</comment>
<keyword evidence="3" id="KW-0808">Transferase</keyword>
<keyword evidence="5" id="KW-0418">Kinase</keyword>
<dbReference type="PROSITE" id="PS00107">
    <property type="entry name" value="PROTEIN_KINASE_ATP"/>
    <property type="match status" value="1"/>
</dbReference>
<dbReference type="InterPro" id="IPR017441">
    <property type="entry name" value="Protein_kinase_ATP_BS"/>
</dbReference>
<dbReference type="AlphaFoldDB" id="F4RPB2"/>
<dbReference type="Gene3D" id="1.10.510.10">
    <property type="entry name" value="Transferase(Phosphotransferase) domain 1"/>
    <property type="match status" value="1"/>
</dbReference>
<protein>
    <recommendedName>
        <fullName evidence="1">non-specific serine/threonine protein kinase</fullName>
        <ecNumber evidence="1">2.7.11.1</ecNumber>
    </recommendedName>
</protein>
<dbReference type="KEGG" id="mlr:MELLADRAFT_28949"/>
<feature type="non-terminal residue" evidence="12">
    <location>
        <position position="210"/>
    </location>
</feature>
<dbReference type="PROSITE" id="PS50011">
    <property type="entry name" value="PROTEIN_KINASE_DOM"/>
    <property type="match status" value="1"/>
</dbReference>
<dbReference type="InterPro" id="IPR011009">
    <property type="entry name" value="Kinase-like_dom_sf"/>
</dbReference>
<dbReference type="Pfam" id="PF00069">
    <property type="entry name" value="Pkinase"/>
    <property type="match status" value="1"/>
</dbReference>
<dbReference type="PANTHER" id="PTHR24343">
    <property type="entry name" value="SERINE/THREONINE KINASE"/>
    <property type="match status" value="1"/>
</dbReference>
<dbReference type="GO" id="GO:0005829">
    <property type="term" value="C:cytosol"/>
    <property type="evidence" value="ECO:0007669"/>
    <property type="project" value="TreeGrafter"/>
</dbReference>
<evidence type="ECO:0000256" key="2">
    <source>
        <dbReference type="ARBA" id="ARBA00022527"/>
    </source>
</evidence>
<evidence type="ECO:0000259" key="11">
    <source>
        <dbReference type="PROSITE" id="PS50011"/>
    </source>
</evidence>
<dbReference type="GeneID" id="18927044"/>
<dbReference type="GO" id="GO:0005524">
    <property type="term" value="F:ATP binding"/>
    <property type="evidence" value="ECO:0007669"/>
    <property type="project" value="UniProtKB-UniRule"/>
</dbReference>
<dbReference type="Proteomes" id="UP000001072">
    <property type="component" value="Unassembled WGS sequence"/>
</dbReference>
<dbReference type="VEuPathDB" id="FungiDB:MELLADRAFT_28949"/>
<sequence>LQQKYGKWGKVLGSGAGGTVRLVQQDRDAPIYAVKQFRPRRKGENEKEYLKKVTAEFCVGSALHHPNVIETIEIISERGHYYEVMEYAQYDLFAIVMSGKMALPEIYCVFKQIVNGVEYLHSMGLAHRDLKLDNCVVSSESCVKIIDFGTATVFQYPGQSSIPTSGVVGSDPYLAPEVLNSKEYDPRLTDVWSVAIMFMCMALRRFPWKL</sequence>
<comment type="catalytic activity">
    <reaction evidence="7">
        <text>L-threonyl-[protein] + ATP = O-phospho-L-threonyl-[protein] + ADP + H(+)</text>
        <dbReference type="Rhea" id="RHEA:46608"/>
        <dbReference type="Rhea" id="RHEA-COMP:11060"/>
        <dbReference type="Rhea" id="RHEA-COMP:11605"/>
        <dbReference type="ChEBI" id="CHEBI:15378"/>
        <dbReference type="ChEBI" id="CHEBI:30013"/>
        <dbReference type="ChEBI" id="CHEBI:30616"/>
        <dbReference type="ChEBI" id="CHEBI:61977"/>
        <dbReference type="ChEBI" id="CHEBI:456216"/>
        <dbReference type="EC" id="2.7.11.1"/>
    </reaction>
</comment>
<dbReference type="GO" id="GO:0004674">
    <property type="term" value="F:protein serine/threonine kinase activity"/>
    <property type="evidence" value="ECO:0007669"/>
    <property type="project" value="UniProtKB-KW"/>
</dbReference>
<gene>
    <name evidence="12" type="ORF">MELLADRAFT_28949</name>
</gene>
<dbReference type="OrthoDB" id="6513151at2759"/>
<keyword evidence="13" id="KW-1185">Reference proteome</keyword>
<dbReference type="InterPro" id="IPR008271">
    <property type="entry name" value="Ser/Thr_kinase_AS"/>
</dbReference>
<dbReference type="PANTHER" id="PTHR24343:SF137">
    <property type="entry name" value="SERINE_THREONINE-PROTEIN KINASE HRK1"/>
    <property type="match status" value="1"/>
</dbReference>
<dbReference type="eggNOG" id="KOG0590">
    <property type="taxonomic scope" value="Eukaryota"/>
</dbReference>
<dbReference type="FunCoup" id="F4RPB2">
    <property type="interactions" value="63"/>
</dbReference>
<feature type="non-terminal residue" evidence="12">
    <location>
        <position position="1"/>
    </location>
</feature>
<name>F4RPB2_MELLP</name>
<evidence type="ECO:0000256" key="9">
    <source>
        <dbReference type="PROSITE-ProRule" id="PRU10141"/>
    </source>
</evidence>
<keyword evidence="2 10" id="KW-0723">Serine/threonine-protein kinase</keyword>
<dbReference type="EC" id="2.7.11.1" evidence="1"/>
<proteinExistence type="inferred from homology"/>
<dbReference type="InterPro" id="IPR000719">
    <property type="entry name" value="Prot_kinase_dom"/>
</dbReference>
<dbReference type="RefSeq" id="XP_007410841.1">
    <property type="nucleotide sequence ID" value="XM_007410779.1"/>
</dbReference>
<keyword evidence="4 9" id="KW-0547">Nucleotide-binding</keyword>
<evidence type="ECO:0000256" key="10">
    <source>
        <dbReference type="RuleBase" id="RU000304"/>
    </source>
</evidence>
<evidence type="ECO:0000256" key="5">
    <source>
        <dbReference type="ARBA" id="ARBA00022777"/>
    </source>
</evidence>
<dbReference type="SUPFAM" id="SSF56112">
    <property type="entry name" value="Protein kinase-like (PK-like)"/>
    <property type="match status" value="1"/>
</dbReference>
<feature type="domain" description="Protein kinase" evidence="11">
    <location>
        <begin position="6"/>
        <end position="210"/>
    </location>
</feature>
<evidence type="ECO:0000256" key="7">
    <source>
        <dbReference type="ARBA" id="ARBA00047899"/>
    </source>
</evidence>
<feature type="binding site" evidence="9">
    <location>
        <position position="35"/>
    </location>
    <ligand>
        <name>ATP</name>
        <dbReference type="ChEBI" id="CHEBI:30616"/>
    </ligand>
</feature>
<dbReference type="InParanoid" id="F4RPB2"/>
<comment type="similarity">
    <text evidence="10">Belongs to the protein kinase superfamily.</text>
</comment>
<accession>F4RPB2</accession>
<evidence type="ECO:0000256" key="6">
    <source>
        <dbReference type="ARBA" id="ARBA00022840"/>
    </source>
</evidence>
<evidence type="ECO:0000256" key="3">
    <source>
        <dbReference type="ARBA" id="ARBA00022679"/>
    </source>
</evidence>
<organism evidence="13">
    <name type="scientific">Melampsora larici-populina (strain 98AG31 / pathotype 3-4-7)</name>
    <name type="common">Poplar leaf rust fungus</name>
    <dbReference type="NCBI Taxonomy" id="747676"/>
    <lineage>
        <taxon>Eukaryota</taxon>
        <taxon>Fungi</taxon>
        <taxon>Dikarya</taxon>
        <taxon>Basidiomycota</taxon>
        <taxon>Pucciniomycotina</taxon>
        <taxon>Pucciniomycetes</taxon>
        <taxon>Pucciniales</taxon>
        <taxon>Melampsoraceae</taxon>
        <taxon>Melampsora</taxon>
    </lineage>
</organism>
<evidence type="ECO:0000256" key="4">
    <source>
        <dbReference type="ARBA" id="ARBA00022741"/>
    </source>
</evidence>
<dbReference type="HOGENOM" id="CLU_000288_63_13_1"/>
<dbReference type="PROSITE" id="PS00108">
    <property type="entry name" value="PROTEIN_KINASE_ST"/>
    <property type="match status" value="1"/>
</dbReference>
<dbReference type="EMBL" id="GL883111">
    <property type="protein sequence ID" value="EGG05785.1"/>
    <property type="molecule type" value="Genomic_DNA"/>
</dbReference>
<evidence type="ECO:0000313" key="12">
    <source>
        <dbReference type="EMBL" id="EGG05785.1"/>
    </source>
</evidence>
<evidence type="ECO:0000256" key="8">
    <source>
        <dbReference type="ARBA" id="ARBA00048679"/>
    </source>
</evidence>
<dbReference type="STRING" id="747676.F4RPB2"/>